<name>A0ABY4VYU8_9PROT</name>
<dbReference type="InterPro" id="IPR001624">
    <property type="entry name" value="FliE"/>
</dbReference>
<sequence length="109" mass="10986">MVDTSAISATQAYSKSMANSASGKNSGTAVGTDEVVNGQSFAEMLSDASGAAIENGVASEQVSLDATTGTAGLADIVTAVSNAEATLETVVAVRDRVIQAYQDIIKMPI</sequence>
<dbReference type="EMBL" id="CP098747">
    <property type="protein sequence ID" value="USG59774.1"/>
    <property type="molecule type" value="Genomic_DNA"/>
</dbReference>
<gene>
    <name evidence="4" type="primary">fliE</name>
    <name evidence="5" type="ORF">NBZ79_11355</name>
</gene>
<comment type="subcellular location">
    <subcellularLocation>
        <location evidence="1 4">Bacterial flagellum basal body</location>
    </subcellularLocation>
</comment>
<dbReference type="Proteomes" id="UP001056291">
    <property type="component" value="Chromosome"/>
</dbReference>
<keyword evidence="5" id="KW-0969">Cilium</keyword>
<dbReference type="PANTHER" id="PTHR34653">
    <property type="match status" value="1"/>
</dbReference>
<keyword evidence="6" id="KW-1185">Reference proteome</keyword>
<reference evidence="5" key="1">
    <citation type="submission" date="2022-06" db="EMBL/GenBank/DDBJ databases">
        <title>Sneathiella actinostolidae sp. nov., isolated from a sea anemonein the Western Pacific Ocean.</title>
        <authorList>
            <person name="Wei M.J."/>
        </authorList>
    </citation>
    <scope>NUCLEOTIDE SEQUENCE</scope>
    <source>
        <strain evidence="5">PHK-P5</strain>
    </source>
</reference>
<evidence type="ECO:0000256" key="1">
    <source>
        <dbReference type="ARBA" id="ARBA00004117"/>
    </source>
</evidence>
<evidence type="ECO:0000256" key="3">
    <source>
        <dbReference type="ARBA" id="ARBA00023143"/>
    </source>
</evidence>
<dbReference type="RefSeq" id="WP_251932544.1">
    <property type="nucleotide sequence ID" value="NZ_CP098747.1"/>
</dbReference>
<evidence type="ECO:0000313" key="5">
    <source>
        <dbReference type="EMBL" id="USG59774.1"/>
    </source>
</evidence>
<keyword evidence="5" id="KW-0282">Flagellum</keyword>
<evidence type="ECO:0000256" key="2">
    <source>
        <dbReference type="ARBA" id="ARBA00009272"/>
    </source>
</evidence>
<dbReference type="Pfam" id="PF02049">
    <property type="entry name" value="FliE"/>
    <property type="match status" value="1"/>
</dbReference>
<evidence type="ECO:0000256" key="4">
    <source>
        <dbReference type="HAMAP-Rule" id="MF_00724"/>
    </source>
</evidence>
<dbReference type="HAMAP" id="MF_00724">
    <property type="entry name" value="FliE"/>
    <property type="match status" value="1"/>
</dbReference>
<dbReference type="PRINTS" id="PR01006">
    <property type="entry name" value="FLGHOOKFLIE"/>
</dbReference>
<evidence type="ECO:0000313" key="6">
    <source>
        <dbReference type="Proteomes" id="UP001056291"/>
    </source>
</evidence>
<accession>A0ABY4VYU8</accession>
<dbReference type="PANTHER" id="PTHR34653:SF1">
    <property type="entry name" value="FLAGELLAR HOOK-BASAL BODY COMPLEX PROTEIN FLIE"/>
    <property type="match status" value="1"/>
</dbReference>
<comment type="similarity">
    <text evidence="2 4">Belongs to the FliE family.</text>
</comment>
<keyword evidence="5" id="KW-0966">Cell projection</keyword>
<protein>
    <recommendedName>
        <fullName evidence="4">Flagellar hook-basal body complex protein FliE</fullName>
    </recommendedName>
</protein>
<organism evidence="5 6">
    <name type="scientific">Sneathiella marina</name>
    <dbReference type="NCBI Taxonomy" id="2950108"/>
    <lineage>
        <taxon>Bacteria</taxon>
        <taxon>Pseudomonadati</taxon>
        <taxon>Pseudomonadota</taxon>
        <taxon>Alphaproteobacteria</taxon>
        <taxon>Sneathiellales</taxon>
        <taxon>Sneathiellaceae</taxon>
        <taxon>Sneathiella</taxon>
    </lineage>
</organism>
<keyword evidence="3 4" id="KW-0975">Bacterial flagellum</keyword>
<proteinExistence type="inferred from homology"/>